<dbReference type="PRINTS" id="PR00411">
    <property type="entry name" value="PNDRDTASEI"/>
</dbReference>
<sequence length="551" mass="57995">MAKQKIVVLGGALSGPTAAARARETNADASIILLERAEAISYAVGGLPYYLSGEVDARADLAPYRAAFFSRYYEVDVRTKVSVERFDAAKRKVYTSAGVVPYDTLIYALGAGSIVPPVFGDGDAIASNVSLLRNPAHLQRIDALLRKGAQRVVVVGGGYYGVEAADCLARRGCAVTLVERGPQLLPEFSAAAAGQAARALAAAGVELRLGVGVEEVSRKGKKIVAVRVGDERIDTDLILITAGVRPRTQIFAAAGGELMRDGSIHVDDRCATNLDGVYATSICVSHTHAVTRKPVWTAQASDADKTAQVAGENAAGGNATLLPTLGTAIVRAGALQVARTGSTELGGRHEAAKIQLAGHSCDPFFRGSEPLELTLYYSGKSGKSGKSGSERILGAEVVGRGGVDKRIDVLATAILAKLTLAQLAQLDLAYSPPYSMTRDIVNAAGVVATQAKHARPWTLEAFSQRGDDVLVYDVRTASQRKAHGFAATVMDLAKLREHRRALRAAKQVVFVCETGRESYLAARAASHMGCAEAGYLSGGLNALREVDSLHT</sequence>
<reference evidence="7 8" key="1">
    <citation type="submission" date="2014-12" db="EMBL/GenBank/DDBJ databases">
        <title>Genome assembly of Enhygromyxa salina DSM 15201.</title>
        <authorList>
            <person name="Sharma G."/>
            <person name="Subramanian S."/>
        </authorList>
    </citation>
    <scope>NUCLEOTIDE SEQUENCE [LARGE SCALE GENOMIC DNA]</scope>
    <source>
        <strain evidence="7 8">DSM 15201</strain>
    </source>
</reference>
<comment type="cofactor">
    <cofactor evidence="1">
        <name>FAD</name>
        <dbReference type="ChEBI" id="CHEBI:57692"/>
    </cofactor>
</comment>
<dbReference type="CDD" id="cd00158">
    <property type="entry name" value="RHOD"/>
    <property type="match status" value="1"/>
</dbReference>
<evidence type="ECO:0000256" key="3">
    <source>
        <dbReference type="ARBA" id="ARBA00022827"/>
    </source>
</evidence>
<dbReference type="EMBL" id="JMCC02000062">
    <property type="protein sequence ID" value="KIG14942.1"/>
    <property type="molecule type" value="Genomic_DNA"/>
</dbReference>
<dbReference type="SUPFAM" id="SSF51905">
    <property type="entry name" value="FAD/NAD(P)-binding domain"/>
    <property type="match status" value="1"/>
</dbReference>
<keyword evidence="4" id="KW-0560">Oxidoreductase</keyword>
<gene>
    <name evidence="7" type="ORF">DB30_06131</name>
</gene>
<dbReference type="InterPro" id="IPR050260">
    <property type="entry name" value="FAD-bd_OxRdtase"/>
</dbReference>
<dbReference type="InterPro" id="IPR016156">
    <property type="entry name" value="FAD/NAD-linked_Rdtase_dimer_sf"/>
</dbReference>
<dbReference type="InterPro" id="IPR036873">
    <property type="entry name" value="Rhodanese-like_dom_sf"/>
</dbReference>
<dbReference type="Gene3D" id="3.40.250.10">
    <property type="entry name" value="Rhodanese-like domain"/>
    <property type="match status" value="1"/>
</dbReference>
<dbReference type="InterPro" id="IPR036188">
    <property type="entry name" value="FAD/NAD-bd_sf"/>
</dbReference>
<keyword evidence="3" id="KW-0274">FAD</keyword>
<evidence type="ECO:0000259" key="6">
    <source>
        <dbReference type="PROSITE" id="PS50206"/>
    </source>
</evidence>
<dbReference type="InterPro" id="IPR023753">
    <property type="entry name" value="FAD/NAD-binding_dom"/>
</dbReference>
<dbReference type="Proteomes" id="UP000031599">
    <property type="component" value="Unassembled WGS sequence"/>
</dbReference>
<dbReference type="PRINTS" id="PR00368">
    <property type="entry name" value="FADPNR"/>
</dbReference>
<keyword evidence="5" id="KW-0676">Redox-active center</keyword>
<proteinExistence type="predicted"/>
<dbReference type="Pfam" id="PF07992">
    <property type="entry name" value="Pyr_redox_2"/>
    <property type="match status" value="1"/>
</dbReference>
<dbReference type="Gene3D" id="3.50.50.60">
    <property type="entry name" value="FAD/NAD(P)-binding domain"/>
    <property type="match status" value="3"/>
</dbReference>
<keyword evidence="2" id="KW-0285">Flavoprotein</keyword>
<evidence type="ECO:0000256" key="2">
    <source>
        <dbReference type="ARBA" id="ARBA00022630"/>
    </source>
</evidence>
<dbReference type="InterPro" id="IPR001763">
    <property type="entry name" value="Rhodanese-like_dom"/>
</dbReference>
<evidence type="ECO:0000256" key="5">
    <source>
        <dbReference type="ARBA" id="ARBA00023284"/>
    </source>
</evidence>
<evidence type="ECO:0000313" key="7">
    <source>
        <dbReference type="EMBL" id="KIG14942.1"/>
    </source>
</evidence>
<dbReference type="RefSeq" id="WP_052552545.1">
    <property type="nucleotide sequence ID" value="NZ_JMCC02000062.1"/>
</dbReference>
<dbReference type="Pfam" id="PF00581">
    <property type="entry name" value="Rhodanese"/>
    <property type="match status" value="1"/>
</dbReference>
<organism evidence="7 8">
    <name type="scientific">Enhygromyxa salina</name>
    <dbReference type="NCBI Taxonomy" id="215803"/>
    <lineage>
        <taxon>Bacteria</taxon>
        <taxon>Pseudomonadati</taxon>
        <taxon>Myxococcota</taxon>
        <taxon>Polyangia</taxon>
        <taxon>Nannocystales</taxon>
        <taxon>Nannocystaceae</taxon>
        <taxon>Enhygromyxa</taxon>
    </lineage>
</organism>
<name>A0A0C2D4C1_9BACT</name>
<dbReference type="AlphaFoldDB" id="A0A0C2D4C1"/>
<dbReference type="PANTHER" id="PTHR43429:SF1">
    <property type="entry name" value="NAD(P)H SULFUR OXIDOREDUCTASE (COA-DEPENDENT)"/>
    <property type="match status" value="1"/>
</dbReference>
<dbReference type="SUPFAM" id="SSF55424">
    <property type="entry name" value="FAD/NAD-linked reductases, dimerisation (C-terminal) domain"/>
    <property type="match status" value="1"/>
</dbReference>
<dbReference type="PROSITE" id="PS50206">
    <property type="entry name" value="RHODANESE_3"/>
    <property type="match status" value="1"/>
</dbReference>
<dbReference type="GO" id="GO:0016491">
    <property type="term" value="F:oxidoreductase activity"/>
    <property type="evidence" value="ECO:0007669"/>
    <property type="project" value="UniProtKB-KW"/>
</dbReference>
<accession>A0A0C2D4C1</accession>
<feature type="domain" description="Rhodanese" evidence="6">
    <location>
        <begin position="465"/>
        <end position="551"/>
    </location>
</feature>
<comment type="caution">
    <text evidence="7">The sequence shown here is derived from an EMBL/GenBank/DDBJ whole genome shotgun (WGS) entry which is preliminary data.</text>
</comment>
<evidence type="ECO:0000313" key="8">
    <source>
        <dbReference type="Proteomes" id="UP000031599"/>
    </source>
</evidence>
<evidence type="ECO:0000256" key="1">
    <source>
        <dbReference type="ARBA" id="ARBA00001974"/>
    </source>
</evidence>
<protein>
    <submittedName>
        <fullName evidence="7">Putative pyridine nucleotide-disulfide oxidoreductase</fullName>
    </submittedName>
</protein>
<dbReference type="SUPFAM" id="SSF52821">
    <property type="entry name" value="Rhodanese/Cell cycle control phosphatase"/>
    <property type="match status" value="1"/>
</dbReference>
<evidence type="ECO:0000256" key="4">
    <source>
        <dbReference type="ARBA" id="ARBA00023002"/>
    </source>
</evidence>
<dbReference type="PANTHER" id="PTHR43429">
    <property type="entry name" value="PYRIDINE NUCLEOTIDE-DISULFIDE OXIDOREDUCTASE DOMAIN-CONTAINING"/>
    <property type="match status" value="1"/>
</dbReference>